<evidence type="ECO:0000256" key="1">
    <source>
        <dbReference type="ARBA" id="ARBA00004147"/>
    </source>
</evidence>
<evidence type="ECO:0000313" key="7">
    <source>
        <dbReference type="EMBL" id="ARV85890.1"/>
    </source>
</evidence>
<dbReference type="InterPro" id="IPR014015">
    <property type="entry name" value="Helicase_SF3_DNA-vir"/>
</dbReference>
<dbReference type="Gene3D" id="3.40.50.300">
    <property type="entry name" value="P-loop containing nucleotide triphosphate hydrolases"/>
    <property type="match status" value="1"/>
</dbReference>
<organism evidence="7">
    <name type="scientific">Planococcus citri densovirus</name>
    <dbReference type="NCBI Taxonomy" id="159153"/>
    <lineage>
        <taxon>Viruses</taxon>
        <taxon>Monodnaviria</taxon>
        <taxon>Shotokuvirae</taxon>
        <taxon>Cossaviricota</taxon>
        <taxon>Quintoviricetes</taxon>
        <taxon>Piccovirales</taxon>
        <taxon>Parvoviridae</taxon>
        <taxon>Densovirinae</taxon>
        <taxon>Scindoambidensovirus</taxon>
        <taxon>Scindoambidensovirus hemipteran1</taxon>
    </lineage>
</organism>
<dbReference type="SUPFAM" id="SSF52540">
    <property type="entry name" value="P-loop containing nucleoside triphosphate hydrolases"/>
    <property type="match status" value="1"/>
</dbReference>
<proteinExistence type="predicted"/>
<keyword evidence="5" id="KW-0067">ATP-binding</keyword>
<evidence type="ECO:0000256" key="5">
    <source>
        <dbReference type="ARBA" id="ARBA00022840"/>
    </source>
</evidence>
<evidence type="ECO:0000256" key="2">
    <source>
        <dbReference type="ARBA" id="ARBA00022562"/>
    </source>
</evidence>
<evidence type="ECO:0000256" key="3">
    <source>
        <dbReference type="ARBA" id="ARBA00022705"/>
    </source>
</evidence>
<dbReference type="GO" id="GO:0019079">
    <property type="term" value="P:viral genome replication"/>
    <property type="evidence" value="ECO:0007669"/>
    <property type="project" value="InterPro"/>
</dbReference>
<dbReference type="Pfam" id="PF01057">
    <property type="entry name" value="Parvo_NS1"/>
    <property type="match status" value="1"/>
</dbReference>
<dbReference type="InterPro" id="IPR001257">
    <property type="entry name" value="Parvovirus_NS1_helicase"/>
</dbReference>
<name>A0A218L3L6_9VIRU</name>
<dbReference type="GO" id="GO:0042025">
    <property type="term" value="C:host cell nucleus"/>
    <property type="evidence" value="ECO:0007669"/>
    <property type="project" value="UniProtKB-SubCell"/>
</dbReference>
<evidence type="ECO:0000256" key="4">
    <source>
        <dbReference type="ARBA" id="ARBA00022741"/>
    </source>
</evidence>
<protein>
    <submittedName>
        <fullName evidence="7">Nonstructural protein</fullName>
    </submittedName>
</protein>
<reference evidence="7" key="1">
    <citation type="submission" date="2016-04" db="EMBL/GenBank/DDBJ databases">
        <title>Investigation of virus gene expression using insect transcriptome data.</title>
        <authorList>
            <consortium name="The 1KITE consortium"/>
            <person name="Zhou C."/>
            <person name="Liu S."/>
            <person name="Song W."/>
            <person name="Meng G."/>
            <person name="Yang C."/>
            <person name="Ma J."/>
            <person name="Wang L."/>
            <person name="Gao S."/>
            <person name="Zhao Y."/>
            <person name="Wang H."/>
            <person name="Zhou X."/>
        </authorList>
    </citation>
    <scope>NUCLEOTIDE SEQUENCE</scope>
    <source>
        <strain evidence="7">PcDNV_1KITE</strain>
    </source>
</reference>
<dbReference type="EMBL" id="KX145609">
    <property type="protein sequence ID" value="ARV85890.1"/>
    <property type="molecule type" value="Genomic_DNA"/>
</dbReference>
<dbReference type="PROSITE" id="PS51206">
    <property type="entry name" value="SF3_HELICASE_1"/>
    <property type="match status" value="1"/>
</dbReference>
<dbReference type="GO" id="GO:0006260">
    <property type="term" value="P:DNA replication"/>
    <property type="evidence" value="ECO:0007669"/>
    <property type="project" value="UniProtKB-KW"/>
</dbReference>
<keyword evidence="4" id="KW-0547">Nucleotide-binding</keyword>
<dbReference type="InterPro" id="IPR027417">
    <property type="entry name" value="P-loop_NTPase"/>
</dbReference>
<dbReference type="GO" id="GO:0005524">
    <property type="term" value="F:ATP binding"/>
    <property type="evidence" value="ECO:0007669"/>
    <property type="project" value="UniProtKB-KW"/>
</dbReference>
<feature type="domain" description="SF3 helicase" evidence="6">
    <location>
        <begin position="577"/>
        <end position="732"/>
    </location>
</feature>
<evidence type="ECO:0000259" key="6">
    <source>
        <dbReference type="PROSITE" id="PS51206"/>
    </source>
</evidence>
<comment type="subcellular location">
    <subcellularLocation>
        <location evidence="1">Host nucleus</location>
    </subcellularLocation>
</comment>
<accession>A0A218L3L6</accession>
<keyword evidence="2" id="KW-1048">Host nucleus</keyword>
<keyword evidence="3" id="KW-0235">DNA replication</keyword>
<sequence>MSFINRFNSLFERRSSSSVVGMFFSEIEDYTQSLKLNSVRAIGNTLSKVSDAYFLGLPKTLVPLVSEYVYRFRDPRKYYDYQPEFDYGVDEISEGALSELDDFPFYTRHSNMPAYCFQFINHSDIYNFGILRNEYYEIEYAKYYFFNSPTDTPVGNFHRMYCRSCIKEICDAFKFRGNVAKAYGIQTLYNDYAINEVVDMDNYYDGESENVASTSMEPKSASTDVVGSTLGNLDTEDIRINRPGDNKPLRLRTIHDLYPEDFKTMAEGFNRITDDLVRIILSKNERSSRRYLSDVISIQSPEHAIRVRQVLANAARDHCTRGEFFIWRFEGSHTHVVHDCSYAGSTCRCPFFNDASIYRFLRKPLRSRKRVHELGALDWINILLYFAVHKGTSPGQIWLNKNLQGSNSSTPVIQWQENVLGWEQSVLEFQRNRLPIHDVSELGNSWVGQTVDRRSEPASKRKRSNFEKVVEEVSSLLVKYCPVPLIGIKNLIPPNHADFRTILFDPRNKDNYISACDIHALHLNKYSFKEFHELYSQADNPIFYANNLDPYEYYHSRDTSLYFLDELLKFQLKGEEEIIKPFLSNLRNWFNREGLDGNPKMNALCVIGPPNSGKNYFFDAIIALANNVGHIGRVNNKTNNFALQDVVNRRIVVGNEISMEEGAKEDFKKLCEGTAFNVRVKFKADCIFTKTPVLLISNNELDICWDPHFKDVRLKTIRWNTAPLLAASNKKPYPLAMYDLFDKYNVSY</sequence>